<dbReference type="PANTHER" id="PTHR38598">
    <property type="entry name" value="INNER MEMBRANE PROTEIN YJCH"/>
    <property type="match status" value="1"/>
</dbReference>
<comment type="caution">
    <text evidence="2">The sequence shown here is derived from an EMBL/GenBank/DDBJ whole genome shotgun (WGS) entry which is preliminary data.</text>
</comment>
<sequence length="115" mass="13420">MSNAVEQDRQYDVVVHRIYNDPRFKEMVAKKQRFSLWLLLLTLGFYILIIIGVAFAPDLVGLPMASDMVTTWGIPAGFFLIIWTILMTGYYVYRTNTYYDPMTEKLLKEIANEIK</sequence>
<dbReference type="InterPro" id="IPR007436">
    <property type="entry name" value="DUF485"/>
</dbReference>
<evidence type="ECO:0000313" key="2">
    <source>
        <dbReference type="EMBL" id="MBS7823856.1"/>
    </source>
</evidence>
<keyword evidence="1" id="KW-0812">Transmembrane</keyword>
<dbReference type="AlphaFoldDB" id="A0AB35BVW4"/>
<gene>
    <name evidence="2" type="ORF">J7561_01405</name>
</gene>
<protein>
    <submittedName>
        <fullName evidence="2">DUF485 domain-containing protein</fullName>
    </submittedName>
</protein>
<reference evidence="2" key="1">
    <citation type="submission" date="2021-03" db="EMBL/GenBank/DDBJ databases">
        <title>Identification and antibiotic profiling of Wohlfahrtiimonas chitiniclastica, an underestimated human pathogen.</title>
        <authorList>
            <person name="Kopf A."/>
            <person name="Bunk B."/>
            <person name="Coldewey S."/>
            <person name="Gunzer F."/>
            <person name="Riedel T."/>
            <person name="Schroettner P."/>
        </authorList>
    </citation>
    <scope>NUCLEOTIDE SEQUENCE</scope>
    <source>
        <strain evidence="2">DSM 100917</strain>
    </source>
</reference>
<accession>A0AB35BVW4</accession>
<feature type="transmembrane region" description="Helical" evidence="1">
    <location>
        <begin position="76"/>
        <end position="93"/>
    </location>
</feature>
<dbReference type="Proteomes" id="UP000680020">
    <property type="component" value="Unassembled WGS sequence"/>
</dbReference>
<evidence type="ECO:0000256" key="1">
    <source>
        <dbReference type="SAM" id="Phobius"/>
    </source>
</evidence>
<keyword evidence="1" id="KW-0472">Membrane</keyword>
<dbReference type="EMBL" id="JAGIBU010000001">
    <property type="protein sequence ID" value="MBS7823856.1"/>
    <property type="molecule type" value="Genomic_DNA"/>
</dbReference>
<dbReference type="GO" id="GO:0005886">
    <property type="term" value="C:plasma membrane"/>
    <property type="evidence" value="ECO:0007669"/>
    <property type="project" value="TreeGrafter"/>
</dbReference>
<name>A0AB35BVW4_9GAMM</name>
<evidence type="ECO:0000313" key="3">
    <source>
        <dbReference type="Proteomes" id="UP000680020"/>
    </source>
</evidence>
<keyword evidence="1" id="KW-1133">Transmembrane helix</keyword>
<dbReference type="PANTHER" id="PTHR38598:SF1">
    <property type="entry name" value="INNER MEMBRANE PROTEIN YJCH"/>
    <property type="match status" value="1"/>
</dbReference>
<dbReference type="InterPro" id="IPR052959">
    <property type="entry name" value="Inner_membrane_assoc"/>
</dbReference>
<proteinExistence type="predicted"/>
<dbReference type="GeneID" id="58263069"/>
<organism evidence="2 3">
    <name type="scientific">Wohlfahrtiimonas chitiniclastica</name>
    <dbReference type="NCBI Taxonomy" id="400946"/>
    <lineage>
        <taxon>Bacteria</taxon>
        <taxon>Pseudomonadati</taxon>
        <taxon>Pseudomonadota</taxon>
        <taxon>Gammaproteobacteria</taxon>
        <taxon>Cardiobacteriales</taxon>
        <taxon>Ignatzschineriaceae</taxon>
        <taxon>Wohlfahrtiimonas</taxon>
    </lineage>
</organism>
<feature type="transmembrane region" description="Helical" evidence="1">
    <location>
        <begin position="34"/>
        <end position="56"/>
    </location>
</feature>
<dbReference type="Pfam" id="PF04341">
    <property type="entry name" value="DUF485"/>
    <property type="match status" value="1"/>
</dbReference>
<dbReference type="RefSeq" id="WP_008314653.1">
    <property type="nucleotide sequence ID" value="NZ_CP115969.1"/>
</dbReference>